<accession>A0AAZ1XQW0</accession>
<feature type="region of interest" description="Disordered" evidence="7">
    <location>
        <begin position="196"/>
        <end position="280"/>
    </location>
</feature>
<sequence>MAAPAVLRSSGPPLCPSFAEVCSFLERYGAALDLPEMTFPQMERYLRDTTTVPKPLVELHVKLLRKLGRSVSADRWEKYLAKVCQELNSTWAWELEQKGYQEMSMECKSSILKYLCECQFDENLKFKTAVNDEDPEKMRLQPVGRDRQGLMYWLQLDQEQNIRLYTEEQDDLDGSTWKCIVRTRNDLAEALELLKAQVDPNHNQERDQNQAGSRSASPAQKEAGDETIRSTNPEASKTSEDHADSKMVDPQKREKQTRPEVKEELTPPPIKKENADAEVKEEKTLLKPSVFDNRVSTITTVIKSESRDADTPRNTVSVVMAPVAKQEEEAERAVVRSSQQAKIPLKKRELKLAESFHSNHLNKTNSSSIIVCNPSVIHAKDGHGREAKLSNSLVSPGGSAASQPHLVVSASRLELTNGRASLLPHKDGQNGVVGQVVGHVGVIRSPSERHRAPGAEQQEQNGPNSDLRDSRAAEEQREGSRQSVLVRKGLIEGETPAGAATSSPPPPPLPPHALTEAPTPTKMDSVGISSLSQNAEEPKRQTAEDQGKNTTGEQLDKEKKTGQDDEREERSREVSVLSVAEGLKKDDRVKNESTLVQVEAELGSSVSPPKLDQQDKKDDQEEGVNGGLAEQKKAKASEERQGLLEEASSELQKEGIRLKIKIPPHRRNKLKGKAMKEEEKGRELETQEEGRPLRRSARICRSSALPTCRPSSKVAESQKKKPQKKHALPTRTREEEEEDEYEEDEEEQSSATKKDKKTEPVEQIRKRRGKRRHRRPRWSNIRTKRRKLNEGGEVEDRGRKRGEEESEGGSDSEEESYKSEEIPSEDACTHCGLPNHPELILLCDSCDSGYHTACLRPPLMLIPDGEWFCPPCQHKLLCEKLEEQLQNLDSALKKKERAERRRERLVYVGISVENIIPEGDEEEEEKSAKKKDSKKSKNLGRRSTRTRKHISYRFDDFDDAIDEAIEEDFRDLCGGAGRGKDLPTSLSEDGKESQRPIRSQTHAARNRKKRRLNDLESDSTAAESEDEFMLSNSSEDEDFGASGADDDEEEEDEDAGSDAGSWDSRTRPRRVLRGVVKHRPGRNRGRGRKRLRRRRRRSSDEEEEESEEEMDSDQFSDMTDSNSDKKRRGLRRGQRQQVNYRETSESSDDSRASANKEKVKRHGRPRKERLSSDYSDVSASSRESEEDDYEDEEEDDQRRRVNRRRRHEEDFRTRRTRDKRRRRYEEDEGERGRRLKRRLQEEEEAEEERDKRRRLKRTHRDEEEDLEKMGRGKRREILSQQRRKRLAQMLKKRRPSTDEEEEGEGEEDDDSYSESSSEEDRPVRKRLNRIDSDDDEEDDEDEDDEDGRQKTATKRSSAGERRADSDAQEKGRGRSLSPPNGHRTSRGPEPRDAAGLGRQGRHNGPSHPEEGEEEEQRDSRDSVQNSLQS</sequence>
<dbReference type="InterPro" id="IPR011011">
    <property type="entry name" value="Znf_FYVE_PHD"/>
</dbReference>
<feature type="compositionally biased region" description="Polar residues" evidence="7">
    <location>
        <begin position="209"/>
        <end position="218"/>
    </location>
</feature>
<dbReference type="InterPro" id="IPR028942">
    <property type="entry name" value="WHIM1_dom"/>
</dbReference>
<feature type="compositionally biased region" description="Acidic residues" evidence="7">
    <location>
        <begin position="804"/>
        <end position="814"/>
    </location>
</feature>
<feature type="compositionally biased region" description="Basic and acidic residues" evidence="7">
    <location>
        <begin position="788"/>
        <end position="803"/>
    </location>
</feature>
<dbReference type="PROSITE" id="PS01359">
    <property type="entry name" value="ZF_PHD_1"/>
    <property type="match status" value="1"/>
</dbReference>
<keyword evidence="2" id="KW-0479">Metal-binding</keyword>
<dbReference type="PANTHER" id="PTHR14296">
    <property type="entry name" value="REMODELING AND SPACING FACTOR 1"/>
    <property type="match status" value="1"/>
</dbReference>
<feature type="compositionally biased region" description="Basic and acidic residues" evidence="7">
    <location>
        <begin position="554"/>
        <end position="573"/>
    </location>
</feature>
<feature type="region of interest" description="Disordered" evidence="7">
    <location>
        <begin position="920"/>
        <end position="942"/>
    </location>
</feature>
<keyword evidence="10" id="KW-1185">Reference proteome</keyword>
<dbReference type="InterPro" id="IPR001965">
    <property type="entry name" value="Znf_PHD"/>
</dbReference>
<dbReference type="PROSITE" id="PS50016">
    <property type="entry name" value="ZF_PHD_2"/>
    <property type="match status" value="1"/>
</dbReference>
<evidence type="ECO:0000256" key="3">
    <source>
        <dbReference type="ARBA" id="ARBA00022771"/>
    </source>
</evidence>
<evidence type="ECO:0000256" key="1">
    <source>
        <dbReference type="ARBA" id="ARBA00004123"/>
    </source>
</evidence>
<evidence type="ECO:0000259" key="8">
    <source>
        <dbReference type="PROSITE" id="PS50016"/>
    </source>
</evidence>
<dbReference type="GO" id="GO:0045892">
    <property type="term" value="P:negative regulation of DNA-templated transcription"/>
    <property type="evidence" value="ECO:0007669"/>
    <property type="project" value="TreeGrafter"/>
</dbReference>
<proteinExistence type="predicted"/>
<feature type="compositionally biased region" description="Basic residues" evidence="7">
    <location>
        <begin position="1067"/>
        <end position="1097"/>
    </location>
</feature>
<reference evidence="9" key="2">
    <citation type="submission" date="2025-08" db="UniProtKB">
        <authorList>
            <consortium name="Ensembl"/>
        </authorList>
    </citation>
    <scope>IDENTIFICATION</scope>
</reference>
<gene>
    <name evidence="9" type="primary">RSF1</name>
</gene>
<comment type="subcellular location">
    <subcellularLocation>
        <location evidence="1">Nucleus</location>
    </subcellularLocation>
</comment>
<evidence type="ECO:0000256" key="5">
    <source>
        <dbReference type="ARBA" id="ARBA00023242"/>
    </source>
</evidence>
<feature type="compositionally biased region" description="Basic and acidic residues" evidence="7">
    <location>
        <begin position="536"/>
        <end position="547"/>
    </location>
</feature>
<evidence type="ECO:0000313" key="10">
    <source>
        <dbReference type="Proteomes" id="UP000472276"/>
    </source>
</evidence>
<feature type="compositionally biased region" description="Basic residues" evidence="7">
    <location>
        <begin position="658"/>
        <end position="673"/>
    </location>
</feature>
<feature type="compositionally biased region" description="Acidic residues" evidence="7">
    <location>
        <begin position="1023"/>
        <end position="1056"/>
    </location>
</feature>
<protein>
    <recommendedName>
        <fullName evidence="8">PHD-type domain-containing protein</fullName>
    </recommendedName>
</protein>
<organism evidence="9 10">
    <name type="scientific">Oreochromis aureus</name>
    <name type="common">Israeli tilapia</name>
    <name type="synonym">Chromis aureus</name>
    <dbReference type="NCBI Taxonomy" id="47969"/>
    <lineage>
        <taxon>Eukaryota</taxon>
        <taxon>Metazoa</taxon>
        <taxon>Chordata</taxon>
        <taxon>Craniata</taxon>
        <taxon>Vertebrata</taxon>
        <taxon>Euteleostomi</taxon>
        <taxon>Actinopterygii</taxon>
        <taxon>Neopterygii</taxon>
        <taxon>Teleostei</taxon>
        <taxon>Neoteleostei</taxon>
        <taxon>Acanthomorphata</taxon>
        <taxon>Ovalentaria</taxon>
        <taxon>Cichlomorphae</taxon>
        <taxon>Cichliformes</taxon>
        <taxon>Cichlidae</taxon>
        <taxon>African cichlids</taxon>
        <taxon>Pseudocrenilabrinae</taxon>
        <taxon>Oreochromini</taxon>
        <taxon>Oreochromis</taxon>
    </lineage>
</organism>
<reference evidence="9" key="3">
    <citation type="submission" date="2025-09" db="UniProtKB">
        <authorList>
            <consortium name="Ensembl"/>
        </authorList>
    </citation>
    <scope>IDENTIFICATION</scope>
</reference>
<feature type="region of interest" description="Disordered" evidence="7">
    <location>
        <begin position="446"/>
        <end position="821"/>
    </location>
</feature>
<feature type="compositionally biased region" description="Basic and acidic residues" evidence="7">
    <location>
        <begin position="582"/>
        <end position="591"/>
    </location>
</feature>
<feature type="compositionally biased region" description="Basic residues" evidence="7">
    <location>
        <begin position="1158"/>
        <end position="1167"/>
    </location>
</feature>
<dbReference type="CDD" id="cd15543">
    <property type="entry name" value="PHD_RSF1"/>
    <property type="match status" value="1"/>
</dbReference>
<feature type="compositionally biased region" description="Basic residues" evidence="7">
    <location>
        <begin position="928"/>
        <end position="942"/>
    </location>
</feature>
<dbReference type="Proteomes" id="UP000472276">
    <property type="component" value="Unassembled WGS sequence"/>
</dbReference>
<reference evidence="10" key="1">
    <citation type="submission" date="2020-03" db="EMBL/GenBank/DDBJ databases">
        <title>Evolution of repeat sequences and sex chromosomes of tilapia species revealed by chromosome-level genomes.</title>
        <authorList>
            <person name="Xu L."/>
            <person name="Tao W."/>
            <person name="Wang D."/>
            <person name="Zhou Q."/>
        </authorList>
    </citation>
    <scope>NUCLEOTIDE SEQUENCE [LARGE SCALE GENOMIC DNA]</scope>
    <source>
        <strain evidence="10">Israel</strain>
    </source>
</reference>
<feature type="compositionally biased region" description="Acidic residues" evidence="7">
    <location>
        <begin position="1298"/>
        <end position="1312"/>
    </location>
</feature>
<dbReference type="Gene3D" id="3.30.40.10">
    <property type="entry name" value="Zinc/RING finger domain, C3HC4 (zinc finger)"/>
    <property type="match status" value="1"/>
</dbReference>
<feature type="compositionally biased region" description="Basic residues" evidence="7">
    <location>
        <begin position="1281"/>
        <end position="1294"/>
    </location>
</feature>
<feature type="compositionally biased region" description="Basic residues" evidence="7">
    <location>
        <begin position="765"/>
        <end position="787"/>
    </location>
</feature>
<feature type="compositionally biased region" description="Low complexity" evidence="7">
    <location>
        <begin position="1172"/>
        <end position="1181"/>
    </location>
</feature>
<feature type="compositionally biased region" description="Acidic residues" evidence="7">
    <location>
        <begin position="1184"/>
        <end position="1195"/>
    </location>
</feature>
<feature type="compositionally biased region" description="Basic and acidic residues" evidence="7">
    <location>
        <begin position="237"/>
        <end position="280"/>
    </location>
</feature>
<dbReference type="GO" id="GO:0031213">
    <property type="term" value="C:RSF complex"/>
    <property type="evidence" value="ECO:0007669"/>
    <property type="project" value="InterPro"/>
</dbReference>
<feature type="compositionally biased region" description="Acidic residues" evidence="7">
    <location>
        <begin position="1332"/>
        <end position="1346"/>
    </location>
</feature>
<feature type="region of interest" description="Disordered" evidence="7">
    <location>
        <begin position="976"/>
        <end position="1429"/>
    </location>
</feature>
<feature type="compositionally biased region" description="Basic and acidic residues" evidence="7">
    <location>
        <begin position="630"/>
        <end position="643"/>
    </location>
</feature>
<keyword evidence="4" id="KW-0862">Zinc</keyword>
<dbReference type="SMART" id="SM00249">
    <property type="entry name" value="PHD"/>
    <property type="match status" value="1"/>
</dbReference>
<feature type="compositionally biased region" description="Basic and acidic residues" evidence="7">
    <location>
        <begin position="1357"/>
        <end position="1372"/>
    </location>
</feature>
<dbReference type="Pfam" id="PF00628">
    <property type="entry name" value="PHD"/>
    <property type="match status" value="1"/>
</dbReference>
<feature type="compositionally biased region" description="Basic and acidic residues" evidence="7">
    <location>
        <begin position="466"/>
        <end position="480"/>
    </location>
</feature>
<evidence type="ECO:0000256" key="7">
    <source>
        <dbReference type="SAM" id="MobiDB-lite"/>
    </source>
</evidence>
<keyword evidence="5" id="KW-0539">Nucleus</keyword>
<dbReference type="GO" id="GO:0008270">
    <property type="term" value="F:zinc ion binding"/>
    <property type="evidence" value="ECO:0007669"/>
    <property type="project" value="UniProtKB-KW"/>
</dbReference>
<dbReference type="PANTHER" id="PTHR14296:SF15">
    <property type="entry name" value="REMODELING AND SPACING FACTOR 1"/>
    <property type="match status" value="1"/>
</dbReference>
<dbReference type="InterPro" id="IPR019787">
    <property type="entry name" value="Znf_PHD-finger"/>
</dbReference>
<dbReference type="Ensembl" id="ENSOABT00000082830.1">
    <property type="protein sequence ID" value="ENSOABP00000069973.1"/>
    <property type="gene ID" value="ENSOABG00000029043.1"/>
</dbReference>
<dbReference type="InterPro" id="IPR013083">
    <property type="entry name" value="Znf_RING/FYVE/PHD"/>
</dbReference>
<feature type="domain" description="PHD-type" evidence="8">
    <location>
        <begin position="825"/>
        <end position="875"/>
    </location>
</feature>
<feature type="compositionally biased region" description="Basic and acidic residues" evidence="7">
    <location>
        <begin position="752"/>
        <end position="764"/>
    </location>
</feature>
<feature type="compositionally biased region" description="Low complexity" evidence="7">
    <location>
        <begin position="512"/>
        <end position="521"/>
    </location>
</feature>
<feature type="compositionally biased region" description="Basic and acidic residues" evidence="7">
    <location>
        <begin position="674"/>
        <end position="692"/>
    </location>
</feature>
<feature type="compositionally biased region" description="Basic residues" evidence="7">
    <location>
        <begin position="1125"/>
        <end position="1134"/>
    </location>
</feature>
<evidence type="ECO:0000256" key="6">
    <source>
        <dbReference type="PROSITE-ProRule" id="PRU00146"/>
    </source>
</evidence>
<evidence type="ECO:0000256" key="4">
    <source>
        <dbReference type="ARBA" id="ARBA00022833"/>
    </source>
</evidence>
<feature type="compositionally biased region" description="Acidic residues" evidence="7">
    <location>
        <begin position="735"/>
        <end position="748"/>
    </location>
</feature>
<dbReference type="InterPro" id="IPR028938">
    <property type="entry name" value="Rsf1-like"/>
</dbReference>
<feature type="compositionally biased region" description="Basic and acidic residues" evidence="7">
    <location>
        <begin position="1142"/>
        <end position="1157"/>
    </location>
</feature>
<evidence type="ECO:0000313" key="9">
    <source>
        <dbReference type="Ensembl" id="ENSOABP00000069973.1"/>
    </source>
</evidence>
<dbReference type="SUPFAM" id="SSF57903">
    <property type="entry name" value="FYVE/PHD zinc finger"/>
    <property type="match status" value="1"/>
</dbReference>
<dbReference type="GO" id="GO:0042393">
    <property type="term" value="F:histone binding"/>
    <property type="evidence" value="ECO:0007669"/>
    <property type="project" value="TreeGrafter"/>
</dbReference>
<dbReference type="InterPro" id="IPR019786">
    <property type="entry name" value="Zinc_finger_PHD-type_CS"/>
</dbReference>
<name>A0AAZ1XQW0_OREAU</name>
<dbReference type="Pfam" id="PF15612">
    <property type="entry name" value="WHIM1"/>
    <property type="match status" value="1"/>
</dbReference>
<keyword evidence="3 6" id="KW-0863">Zinc-finger</keyword>
<evidence type="ECO:0000256" key="2">
    <source>
        <dbReference type="ARBA" id="ARBA00022723"/>
    </source>
</evidence>
<feature type="compositionally biased region" description="Acidic residues" evidence="7">
    <location>
        <begin position="1100"/>
        <end position="1114"/>
    </location>
</feature>